<dbReference type="Pfam" id="PF18911">
    <property type="entry name" value="PKD_4"/>
    <property type="match status" value="1"/>
</dbReference>
<dbReference type="Pfam" id="PF13585">
    <property type="entry name" value="CHU_C"/>
    <property type="match status" value="1"/>
</dbReference>
<proteinExistence type="predicted"/>
<keyword evidence="3" id="KW-1185">Reference proteome</keyword>
<dbReference type="InterPro" id="IPR035986">
    <property type="entry name" value="PKD_dom_sf"/>
</dbReference>
<evidence type="ECO:0000259" key="1">
    <source>
        <dbReference type="PROSITE" id="PS50093"/>
    </source>
</evidence>
<dbReference type="EMBL" id="QBKQ01000003">
    <property type="protein sequence ID" value="PTX42354.1"/>
    <property type="molecule type" value="Genomic_DNA"/>
</dbReference>
<dbReference type="InterPro" id="IPR000601">
    <property type="entry name" value="PKD_dom"/>
</dbReference>
<dbReference type="SMART" id="SM00089">
    <property type="entry name" value="PKD"/>
    <property type="match status" value="1"/>
</dbReference>
<reference evidence="2 3" key="1">
    <citation type="submission" date="2018-04" db="EMBL/GenBank/DDBJ databases">
        <title>Genomic Encyclopedia of Archaeal and Bacterial Type Strains, Phase II (KMG-II): from individual species to whole genera.</title>
        <authorList>
            <person name="Goeker M."/>
        </authorList>
    </citation>
    <scope>NUCLEOTIDE SEQUENCE [LARGE SCALE GENOMIC DNA]</scope>
    <source>
        <strain evidence="2 3">DSM 23082</strain>
    </source>
</reference>
<dbReference type="CDD" id="cd00146">
    <property type="entry name" value="PKD"/>
    <property type="match status" value="1"/>
</dbReference>
<dbReference type="SUPFAM" id="SSF75011">
    <property type="entry name" value="3-carboxy-cis,cis-mucoante lactonizing enzyme"/>
    <property type="match status" value="1"/>
</dbReference>
<comment type="caution">
    <text evidence="2">The sequence shown here is derived from an EMBL/GenBank/DDBJ whole genome shotgun (WGS) entry which is preliminary data.</text>
</comment>
<dbReference type="SUPFAM" id="SSF49299">
    <property type="entry name" value="PKD domain"/>
    <property type="match status" value="1"/>
</dbReference>
<feature type="domain" description="PKD" evidence="1">
    <location>
        <begin position="439"/>
        <end position="474"/>
    </location>
</feature>
<dbReference type="AlphaFoldDB" id="A0A2T6AEW1"/>
<sequence>MELRYLIVCILSVFVYTAALAQKEAANWYFGDGAGISFQSGSPVPLNNGKLQTIEGSASISDRNGNLLFYTDGSTVYDRNHNVMQNGTGLKGNVSSTQSAIIVPKPANPGSYFIFTIDKPDYFRITNDPIEGVHFSEVDMSLNNGNGGVVTGQKNIHLVTYNPSDPLENEFKSSEKISAVISGDCVSYWVVTQFANRFYSFRVSSSGVNTDPVVSTINNNFRPLINDQDLNVTAPGYLKISPDGKKMAAAYSGTALGSPRSGGAKKTGKVFLYDFDDMTGKVSNEQLLLANAYPYGVEFSAESKKLYVTSNTYSNDDILQSGELYQFNLEAANIQASINNIHSSRNVAGALQLGIDGKIYRAGYPTDGGGFEEWEKLSVIHKPEENASAVDYRHNSFSVAPRDVKLGLPPFIQSLFNTNFEYDNICLGDQTTFTIAGDDPFDSVLWDFGDGNTSQQESPTHTFAEAGTYTVSLTRIVNGLPLEPVCEEVTIFDIPTVPSDYVLKQCDVQDDNSTDGLAEFNLQLAKDFLTQGNPGLQLYFYENRQAALNDTENQNSLNNIYRNKTPNQEIFVKVVGFGSTCSDLSPMRLQTTESVDLYPSPVAGCDIGGGEAQYNFAAIEANAISELGLDNTVSLTFHKSEDDAILGENPLPDNYVSEPGTFYIRANSESFCYGFGSIELKVTTLPQVKQINELSGCNTDFPLELGTDIDVENPEDYIFQWSTGETGSSIEVYNGGIYTLNLILNESGCGREITYNVEKYQAPEINQIQVENHGADNELNVVTNSEADENTVYAIDDINGPYQSSPVFREVPGGTHTIYVKNDKACEIGESNVTLFGFPPYFTPNNDGYHDRWRPYDIPDPEYKLKGIQIYDRYGKLLVELPYDTKGWDGTFNGRPMPSNDYWFNAVMENGSIFKGHFTLKR</sequence>
<dbReference type="Gene3D" id="2.60.40.10">
    <property type="entry name" value="Immunoglobulins"/>
    <property type="match status" value="1"/>
</dbReference>
<evidence type="ECO:0000313" key="3">
    <source>
        <dbReference type="Proteomes" id="UP000244174"/>
    </source>
</evidence>
<dbReference type="NCBIfam" id="TIGR04131">
    <property type="entry name" value="Bac_Flav_CTERM"/>
    <property type="match status" value="1"/>
</dbReference>
<dbReference type="InterPro" id="IPR013783">
    <property type="entry name" value="Ig-like_fold"/>
</dbReference>
<organism evidence="2 3">
    <name type="scientific">Christiangramia gaetbulicola</name>
    <dbReference type="NCBI Taxonomy" id="703340"/>
    <lineage>
        <taxon>Bacteria</taxon>
        <taxon>Pseudomonadati</taxon>
        <taxon>Bacteroidota</taxon>
        <taxon>Flavobacteriia</taxon>
        <taxon>Flavobacteriales</taxon>
        <taxon>Flavobacteriaceae</taxon>
        <taxon>Christiangramia</taxon>
    </lineage>
</organism>
<evidence type="ECO:0000313" key="2">
    <source>
        <dbReference type="EMBL" id="PTX42354.1"/>
    </source>
</evidence>
<dbReference type="RefSeq" id="WP_108172650.1">
    <property type="nucleotide sequence ID" value="NZ_QBKQ01000003.1"/>
</dbReference>
<dbReference type="InterPro" id="IPR022409">
    <property type="entry name" value="PKD/Chitinase_dom"/>
</dbReference>
<protein>
    <submittedName>
        <fullName evidence="2">Gliding motility-associated-like protein</fullName>
    </submittedName>
</protein>
<dbReference type="Proteomes" id="UP000244174">
    <property type="component" value="Unassembled WGS sequence"/>
</dbReference>
<accession>A0A2T6AEW1</accession>
<dbReference type="InterPro" id="IPR026341">
    <property type="entry name" value="T9SS_type_B"/>
</dbReference>
<dbReference type="PROSITE" id="PS50093">
    <property type="entry name" value="PKD"/>
    <property type="match status" value="1"/>
</dbReference>
<gene>
    <name evidence="2" type="ORF">C8P64_2782</name>
</gene>
<dbReference type="OrthoDB" id="9765926at2"/>
<name>A0A2T6AEW1_9FLAO</name>